<sequence>MSLRVLPMRRRNDEGFSTITGAAVIAALASVLVGVLYVGVAVVARHRAQSAADLGALAAASAHVLGDDGCAAAKELLASADGRPRITSCTVDGQDVVLRVAVSVRLGGLGVRDAVAAARAGPVEE</sequence>
<feature type="domain" description="Putative Flp pilus-assembly TadG-like N-terminal" evidence="2">
    <location>
        <begin position="17"/>
        <end position="62"/>
    </location>
</feature>
<organism evidence="3 4">
    <name type="scientific">Gordonia malaquae NBRC 108250</name>
    <dbReference type="NCBI Taxonomy" id="1223542"/>
    <lineage>
        <taxon>Bacteria</taxon>
        <taxon>Bacillati</taxon>
        <taxon>Actinomycetota</taxon>
        <taxon>Actinomycetes</taxon>
        <taxon>Mycobacteriales</taxon>
        <taxon>Gordoniaceae</taxon>
        <taxon>Gordonia</taxon>
    </lineage>
</organism>
<evidence type="ECO:0000313" key="3">
    <source>
        <dbReference type="EMBL" id="GAC80818.1"/>
    </source>
</evidence>
<keyword evidence="1" id="KW-1133">Transmembrane helix</keyword>
<dbReference type="AlphaFoldDB" id="M3VBT4"/>
<dbReference type="InterPro" id="IPR021202">
    <property type="entry name" value="Rv3654c-like"/>
</dbReference>
<feature type="transmembrane region" description="Helical" evidence="1">
    <location>
        <begin position="20"/>
        <end position="44"/>
    </location>
</feature>
<dbReference type="Pfam" id="PF13400">
    <property type="entry name" value="Tad"/>
    <property type="match status" value="1"/>
</dbReference>
<keyword evidence="1" id="KW-0812">Transmembrane</keyword>
<proteinExistence type="predicted"/>
<dbReference type="NCBIfam" id="TIGR03816">
    <property type="entry name" value="tadE_like_DECH"/>
    <property type="match status" value="1"/>
</dbReference>
<reference evidence="3 4" key="1">
    <citation type="submission" date="2013-02" db="EMBL/GenBank/DDBJ databases">
        <title>Whole genome shotgun sequence of Gordonia malaquae NBRC 108250.</title>
        <authorList>
            <person name="Yoshida I."/>
            <person name="Hosoyama A."/>
            <person name="Tsuchikane K."/>
            <person name="Ando Y."/>
            <person name="Baba S."/>
            <person name="Ohji S."/>
            <person name="Hamada M."/>
            <person name="Tamura T."/>
            <person name="Yamazoe A."/>
            <person name="Yamazaki S."/>
            <person name="Fujita N."/>
        </authorList>
    </citation>
    <scope>NUCLEOTIDE SEQUENCE [LARGE SCALE GENOMIC DNA]</scope>
    <source>
        <strain evidence="3 4">NBRC 108250</strain>
    </source>
</reference>
<dbReference type="STRING" id="410332.SAMN04488550_0620"/>
<dbReference type="eggNOG" id="ENOG5033B4F">
    <property type="taxonomic scope" value="Bacteria"/>
</dbReference>
<keyword evidence="4" id="KW-1185">Reference proteome</keyword>
<evidence type="ECO:0000256" key="1">
    <source>
        <dbReference type="SAM" id="Phobius"/>
    </source>
</evidence>
<keyword evidence="1" id="KW-0472">Membrane</keyword>
<evidence type="ECO:0000313" key="4">
    <source>
        <dbReference type="Proteomes" id="UP000035009"/>
    </source>
</evidence>
<dbReference type="EMBL" id="BAOP01000022">
    <property type="protein sequence ID" value="GAC80818.1"/>
    <property type="molecule type" value="Genomic_DNA"/>
</dbReference>
<protein>
    <recommendedName>
        <fullName evidence="2">Putative Flp pilus-assembly TadG-like N-terminal domain-containing protein</fullName>
    </recommendedName>
</protein>
<comment type="caution">
    <text evidence="3">The sequence shown here is derived from an EMBL/GenBank/DDBJ whole genome shotgun (WGS) entry which is preliminary data.</text>
</comment>
<dbReference type="InterPro" id="IPR028087">
    <property type="entry name" value="Tad_N"/>
</dbReference>
<dbReference type="Proteomes" id="UP000035009">
    <property type="component" value="Unassembled WGS sequence"/>
</dbReference>
<accession>M3VBT4</accession>
<evidence type="ECO:0000259" key="2">
    <source>
        <dbReference type="Pfam" id="PF13400"/>
    </source>
</evidence>
<name>M3VBT4_GORML</name>
<gene>
    <name evidence="3" type="ORF">GM1_022_00280</name>
</gene>